<name>R0KU07_EXST2</name>
<dbReference type="eggNOG" id="ENOG502RZF1">
    <property type="taxonomic scope" value="Eukaryota"/>
</dbReference>
<sequence>MSARSRRLDRSLGSSWSDAEFTSDDEGGSIFTGSDTGSEVELEESDREVAQQPDPASIVTPRPKRDHLRQPTPTAQQHSTPSRKQASQIRVNQPQKRGSDSVTPRPYKRDPRTPKPDASGPAFIMPSMENASGYDGSPMSKSQPRNRARNTAQNRSSNSRRTSARSSIHGSLDDHGSSRQSQEEVSPWHYVNLFWENVGAPLFAHFMDIFSYAIRHFVKPFLGVVMGVGILVFGIQLASGMLRFTVSNAVLGPVCALPGSSYLIPACATGDLFAAHEADFEELVNVQSKFEDILDASKDTSALPSTIKNSELAIRDLRILVKHSRLPSRKALENEFEYFVQTANEASVDLSRYNSRIGAAMDRVIATNTWTMNVLTGISEQEASVGAISKIFSHITSAFIAPPPTLQERIFDQYVLHVSKNKDEITRLIETAHALLLVLNNLEERLTTIFDIATNDDQTITRSQEELLSSLWTKLGGNRGDVTANKRSLTLLSNISGYRQRAVVHVSETLLKLQEIQAGLENLREGVAAPEMLGFKSGVPIEVHIDTIGKGVERLQVSRGEQLRAEGDTHRRLMRGHDEGDGRRELPGPAVTVRRQ</sequence>
<accession>R0KU07</accession>
<gene>
    <name evidence="3" type="ORF">SETTUDRAFT_17945</name>
</gene>
<dbReference type="HOGENOM" id="CLU_026455_2_0_1"/>
<keyword evidence="2" id="KW-0812">Transmembrane</keyword>
<evidence type="ECO:0000256" key="1">
    <source>
        <dbReference type="SAM" id="MobiDB-lite"/>
    </source>
</evidence>
<evidence type="ECO:0000313" key="3">
    <source>
        <dbReference type="EMBL" id="EOA91252.1"/>
    </source>
</evidence>
<dbReference type="STRING" id="671987.R0KU07"/>
<evidence type="ECO:0000313" key="4">
    <source>
        <dbReference type="Proteomes" id="UP000016935"/>
    </source>
</evidence>
<feature type="compositionally biased region" description="Basic and acidic residues" evidence="1">
    <location>
        <begin position="1"/>
        <end position="10"/>
    </location>
</feature>
<keyword evidence="2" id="KW-1133">Transmembrane helix</keyword>
<keyword evidence="4" id="KW-1185">Reference proteome</keyword>
<feature type="compositionally biased region" description="Low complexity" evidence="1">
    <location>
        <begin position="149"/>
        <end position="167"/>
    </location>
</feature>
<reference evidence="3 4" key="2">
    <citation type="journal article" date="2013" name="PLoS Genet.">
        <title>Comparative genome structure, secondary metabolite, and effector coding capacity across Cochliobolus pathogens.</title>
        <authorList>
            <person name="Condon B.J."/>
            <person name="Leng Y."/>
            <person name="Wu D."/>
            <person name="Bushley K.E."/>
            <person name="Ohm R.A."/>
            <person name="Otillar R."/>
            <person name="Martin J."/>
            <person name="Schackwitz W."/>
            <person name="Grimwood J."/>
            <person name="MohdZainudin N."/>
            <person name="Xue C."/>
            <person name="Wang R."/>
            <person name="Manning V.A."/>
            <person name="Dhillon B."/>
            <person name="Tu Z.J."/>
            <person name="Steffenson B.J."/>
            <person name="Salamov A."/>
            <person name="Sun H."/>
            <person name="Lowry S."/>
            <person name="LaButti K."/>
            <person name="Han J."/>
            <person name="Copeland A."/>
            <person name="Lindquist E."/>
            <person name="Barry K."/>
            <person name="Schmutz J."/>
            <person name="Baker S.E."/>
            <person name="Ciuffetti L.M."/>
            <person name="Grigoriev I.V."/>
            <person name="Zhong S."/>
            <person name="Turgeon B.G."/>
        </authorList>
    </citation>
    <scope>NUCLEOTIDE SEQUENCE [LARGE SCALE GENOMIC DNA]</scope>
    <source>
        <strain evidence="4">28A</strain>
    </source>
</reference>
<evidence type="ECO:0000256" key="2">
    <source>
        <dbReference type="SAM" id="Phobius"/>
    </source>
</evidence>
<feature type="compositionally biased region" description="Polar residues" evidence="1">
    <location>
        <begin position="71"/>
        <end position="102"/>
    </location>
</feature>
<dbReference type="Proteomes" id="UP000016935">
    <property type="component" value="Unassembled WGS sequence"/>
</dbReference>
<dbReference type="RefSeq" id="XP_008020020.1">
    <property type="nucleotide sequence ID" value="XM_008021829.1"/>
</dbReference>
<feature type="compositionally biased region" description="Basic and acidic residues" evidence="1">
    <location>
        <begin position="573"/>
        <end position="586"/>
    </location>
</feature>
<dbReference type="OrthoDB" id="4179406at2759"/>
<dbReference type="AlphaFoldDB" id="R0KU07"/>
<protein>
    <submittedName>
        <fullName evidence="3">Uncharacterized protein</fullName>
    </submittedName>
</protein>
<feature type="region of interest" description="Disordered" evidence="1">
    <location>
        <begin position="1"/>
        <end position="180"/>
    </location>
</feature>
<dbReference type="EMBL" id="KB908481">
    <property type="protein sequence ID" value="EOA91252.1"/>
    <property type="molecule type" value="Genomic_DNA"/>
</dbReference>
<organism evidence="3 4">
    <name type="scientific">Exserohilum turcicum (strain 28A)</name>
    <name type="common">Northern leaf blight fungus</name>
    <name type="synonym">Setosphaeria turcica</name>
    <dbReference type="NCBI Taxonomy" id="671987"/>
    <lineage>
        <taxon>Eukaryota</taxon>
        <taxon>Fungi</taxon>
        <taxon>Dikarya</taxon>
        <taxon>Ascomycota</taxon>
        <taxon>Pezizomycotina</taxon>
        <taxon>Dothideomycetes</taxon>
        <taxon>Pleosporomycetidae</taxon>
        <taxon>Pleosporales</taxon>
        <taxon>Pleosporineae</taxon>
        <taxon>Pleosporaceae</taxon>
        <taxon>Exserohilum</taxon>
    </lineage>
</organism>
<proteinExistence type="predicted"/>
<feature type="transmembrane region" description="Helical" evidence="2">
    <location>
        <begin position="221"/>
        <end position="242"/>
    </location>
</feature>
<keyword evidence="2" id="KW-0472">Membrane</keyword>
<feature type="region of interest" description="Disordered" evidence="1">
    <location>
        <begin position="573"/>
        <end position="596"/>
    </location>
</feature>
<dbReference type="GeneID" id="19401678"/>
<reference evidence="3 4" key="1">
    <citation type="journal article" date="2012" name="PLoS Pathog.">
        <title>Diverse lifestyles and strategies of plant pathogenesis encoded in the genomes of eighteen Dothideomycetes fungi.</title>
        <authorList>
            <person name="Ohm R.A."/>
            <person name="Feau N."/>
            <person name="Henrissat B."/>
            <person name="Schoch C.L."/>
            <person name="Horwitz B.A."/>
            <person name="Barry K.W."/>
            <person name="Condon B.J."/>
            <person name="Copeland A.C."/>
            <person name="Dhillon B."/>
            <person name="Glaser F."/>
            <person name="Hesse C.N."/>
            <person name="Kosti I."/>
            <person name="LaButti K."/>
            <person name="Lindquist E.A."/>
            <person name="Lucas S."/>
            <person name="Salamov A.A."/>
            <person name="Bradshaw R.E."/>
            <person name="Ciuffetti L."/>
            <person name="Hamelin R.C."/>
            <person name="Kema G.H.J."/>
            <person name="Lawrence C."/>
            <person name="Scott J.A."/>
            <person name="Spatafora J.W."/>
            <person name="Turgeon B.G."/>
            <person name="de Wit P.J.G.M."/>
            <person name="Zhong S."/>
            <person name="Goodwin S.B."/>
            <person name="Grigoriev I.V."/>
        </authorList>
    </citation>
    <scope>NUCLEOTIDE SEQUENCE [LARGE SCALE GENOMIC DNA]</scope>
    <source>
        <strain evidence="4">28A</strain>
    </source>
</reference>